<reference evidence="2" key="1">
    <citation type="journal article" date="2014" name="Front. Microbiol.">
        <title>High frequency of phylogenetically diverse reductive dehalogenase-homologous genes in deep subseafloor sedimentary metagenomes.</title>
        <authorList>
            <person name="Kawai M."/>
            <person name="Futagami T."/>
            <person name="Toyoda A."/>
            <person name="Takaki Y."/>
            <person name="Nishi S."/>
            <person name="Hori S."/>
            <person name="Arai W."/>
            <person name="Tsubouchi T."/>
            <person name="Morono Y."/>
            <person name="Uchiyama I."/>
            <person name="Ito T."/>
            <person name="Fujiyama A."/>
            <person name="Inagaki F."/>
            <person name="Takami H."/>
        </authorList>
    </citation>
    <scope>NUCLEOTIDE SEQUENCE</scope>
    <source>
        <strain evidence="2">Expedition CK06-06</strain>
    </source>
</reference>
<dbReference type="InterPro" id="IPR011991">
    <property type="entry name" value="ArsR-like_HTH"/>
</dbReference>
<dbReference type="CDD" id="cd00090">
    <property type="entry name" value="HTH_ARSR"/>
    <property type="match status" value="1"/>
</dbReference>
<dbReference type="EMBL" id="BARU01006076">
    <property type="protein sequence ID" value="GAH44890.1"/>
    <property type="molecule type" value="Genomic_DNA"/>
</dbReference>
<dbReference type="SMART" id="SM00418">
    <property type="entry name" value="HTH_ARSR"/>
    <property type="match status" value="1"/>
</dbReference>
<dbReference type="AlphaFoldDB" id="X1GJ63"/>
<dbReference type="Pfam" id="PF01022">
    <property type="entry name" value="HTH_5"/>
    <property type="match status" value="1"/>
</dbReference>
<gene>
    <name evidence="2" type="ORF">S03H2_11937</name>
</gene>
<dbReference type="InterPro" id="IPR036388">
    <property type="entry name" value="WH-like_DNA-bd_sf"/>
</dbReference>
<dbReference type="InterPro" id="IPR001845">
    <property type="entry name" value="HTH_ArsR_DNA-bd_dom"/>
</dbReference>
<dbReference type="SUPFAM" id="SSF46785">
    <property type="entry name" value="Winged helix' DNA-binding domain"/>
    <property type="match status" value="1"/>
</dbReference>
<feature type="domain" description="HTH arsR-type" evidence="1">
    <location>
        <begin position="15"/>
        <end position="96"/>
    </location>
</feature>
<dbReference type="Gene3D" id="1.10.10.10">
    <property type="entry name" value="Winged helix-like DNA-binding domain superfamily/Winged helix DNA-binding domain"/>
    <property type="match status" value="1"/>
</dbReference>
<comment type="caution">
    <text evidence="2">The sequence shown here is derived from an EMBL/GenBank/DDBJ whole genome shotgun (WGS) entry which is preliminary data.</text>
</comment>
<dbReference type="GO" id="GO:0003700">
    <property type="term" value="F:DNA-binding transcription factor activity"/>
    <property type="evidence" value="ECO:0007669"/>
    <property type="project" value="InterPro"/>
</dbReference>
<protein>
    <recommendedName>
        <fullName evidence="1">HTH arsR-type domain-containing protein</fullName>
    </recommendedName>
</protein>
<proteinExistence type="predicted"/>
<evidence type="ECO:0000259" key="1">
    <source>
        <dbReference type="SMART" id="SM00418"/>
    </source>
</evidence>
<accession>X1GJ63</accession>
<organism evidence="2">
    <name type="scientific">marine sediment metagenome</name>
    <dbReference type="NCBI Taxonomy" id="412755"/>
    <lineage>
        <taxon>unclassified sequences</taxon>
        <taxon>metagenomes</taxon>
        <taxon>ecological metagenomes</taxon>
    </lineage>
</organism>
<sequence>MKDLEIISDPSSIKTLFEKTRSLIMFRYLVNGAMTVKQLSDALGKNPGTILHHIDKLKEVGLVVQERTEATITGIVQRYYRATAREYRLGFGQMMESDNGVSKFAHSRLTSM</sequence>
<name>X1GJ63_9ZZZZ</name>
<feature type="non-terminal residue" evidence="2">
    <location>
        <position position="112"/>
    </location>
</feature>
<dbReference type="InterPro" id="IPR036390">
    <property type="entry name" value="WH_DNA-bd_sf"/>
</dbReference>
<evidence type="ECO:0000313" key="2">
    <source>
        <dbReference type="EMBL" id="GAH44890.1"/>
    </source>
</evidence>